<evidence type="ECO:0000259" key="2">
    <source>
        <dbReference type="Pfam" id="PF05050"/>
    </source>
</evidence>
<feature type="domain" description="Glycosyltransferase 2-like" evidence="1">
    <location>
        <begin position="606"/>
        <end position="729"/>
    </location>
</feature>
<dbReference type="InterPro" id="IPR029063">
    <property type="entry name" value="SAM-dependent_MTases_sf"/>
</dbReference>
<dbReference type="InterPro" id="IPR050834">
    <property type="entry name" value="Glycosyltransf_2"/>
</dbReference>
<dbReference type="SUPFAM" id="SSF53448">
    <property type="entry name" value="Nucleotide-diphospho-sugar transferases"/>
    <property type="match status" value="1"/>
</dbReference>
<dbReference type="SUPFAM" id="SSF52540">
    <property type="entry name" value="P-loop containing nucleoside triphosphate hydrolases"/>
    <property type="match status" value="1"/>
</dbReference>
<evidence type="ECO:0000259" key="1">
    <source>
        <dbReference type="Pfam" id="PF00535"/>
    </source>
</evidence>
<dbReference type="RefSeq" id="WP_016390474.1">
    <property type="nucleotide sequence ID" value="NZ_KE646808.1"/>
</dbReference>
<dbReference type="Proteomes" id="UP000015462">
    <property type="component" value="Unassembled WGS sequence"/>
</dbReference>
<protein>
    <submittedName>
        <fullName evidence="3">Glycosyl transferase</fullName>
    </submittedName>
</protein>
<dbReference type="Pfam" id="PF00535">
    <property type="entry name" value="Glycos_transf_2"/>
    <property type="match status" value="1"/>
</dbReference>
<dbReference type="InterPro" id="IPR029044">
    <property type="entry name" value="Nucleotide-diphossugar_trans"/>
</dbReference>
<dbReference type="InterPro" id="IPR027417">
    <property type="entry name" value="P-loop_NTPase"/>
</dbReference>
<dbReference type="SUPFAM" id="SSF53335">
    <property type="entry name" value="S-adenosyl-L-methionine-dependent methyltransferases"/>
    <property type="match status" value="1"/>
</dbReference>
<proteinExistence type="predicted"/>
<dbReference type="Gene3D" id="3.90.550.10">
    <property type="entry name" value="Spore Coat Polysaccharide Biosynthesis Protein SpsA, Chain A"/>
    <property type="match status" value="1"/>
</dbReference>
<name>A0AB33Z123_9GAMM</name>
<dbReference type="PANTHER" id="PTHR43685">
    <property type="entry name" value="GLYCOSYLTRANSFERASE"/>
    <property type="match status" value="1"/>
</dbReference>
<dbReference type="NCBIfam" id="TIGR01444">
    <property type="entry name" value="fkbM_fam"/>
    <property type="match status" value="1"/>
</dbReference>
<evidence type="ECO:0000313" key="4">
    <source>
        <dbReference type="Proteomes" id="UP000015462"/>
    </source>
</evidence>
<dbReference type="Gene3D" id="3.40.50.150">
    <property type="entry name" value="Vaccinia Virus protein VP39"/>
    <property type="match status" value="1"/>
</dbReference>
<feature type="domain" description="Methyltransferase FkbM" evidence="2">
    <location>
        <begin position="246"/>
        <end position="383"/>
    </location>
</feature>
<keyword evidence="3" id="KW-0808">Transferase</keyword>
<sequence>MPPDLKIIICGMPRSMTTWIFNVAAELLSDNDVQTLWIAPDDQDAEGAFTTSKGICLAKCHHYSKTLAEHADLTIYSFRDIRTVAVSCYRKFDLHYSSDEITSWLDAHKQWTSSADISIRYEIANSNKESTLVEIKELINNISPHLQLHEDELMLHKIDKKFTCKQTSESNSYSPKDMVLGQHRTFQPDPAHLSGIEKQIYQQTQEDFSTWLQQNGYITMDEYGQEIEYNIAREFFSQFKQPYVVDIGVERGSFIDLAIKSGAGKVDGFEPLPRHLDNLRKKYEASNVVSINPYAVSNETGSAQFHVATDNDGNELDYHHTLSDLGDSSTVNRGNTIVEVKTCTLKDFFSGKPEQIDFLKIDTDGHDLNVLHGLGSLRPTIIMAEYWNDLPETSGANSYTLEDLVIWAESNGYPESVIVRRNGSIEVIERNMPWSISGDWGNVFFVHQRFDFNNIKTFINEQSKKSYQSICSHVNQLIAGLEEKEAVIQEQLKELQTKESVIQEQKTALLGKQAVIQEQLKELQTKESVIQEQKTVLLEKQAVAYELSKSICRQLIHRCKIIPIYFKLKFNRLARPRLGWLRQYSPRPLKTPPNDKVVLTHSPKLSIVTPSYGQANFIERTINSVLNQEYPNLEYFIQDGGSTDGTVEVLKKNGHLLTGWKSEPDNGQSQAINRGFLNTSGEIMAWLNSDDLLLPGAINTVIEYFNQHPHIDVVYGNRLMIDDDDMEIGRWILPDHCEKTLAWADYIPQETLFWRRSIWEKAGGKIDESFQFAMDWDLLMRFYNVGATFGHIPQFLGAFRVHSQQKTSAEMDKIGLEEMNIIRTRELGYTPTIKNIRKSIFPFMLRHFIVDLKFRIKQRYSAARS</sequence>
<dbReference type="InterPro" id="IPR006342">
    <property type="entry name" value="FkbM_mtfrase"/>
</dbReference>
<dbReference type="AlphaFoldDB" id="A0AB33Z123"/>
<organism evidence="3 4">
    <name type="scientific">Cycloclasticus pugetii</name>
    <dbReference type="NCBI Taxonomy" id="34068"/>
    <lineage>
        <taxon>Bacteria</taxon>
        <taxon>Pseudomonadati</taxon>
        <taxon>Pseudomonadota</taxon>
        <taxon>Gammaproteobacteria</taxon>
        <taxon>Thiotrichales</taxon>
        <taxon>Piscirickettsiaceae</taxon>
        <taxon>Cycloclasticus</taxon>
    </lineage>
</organism>
<evidence type="ECO:0000313" key="3">
    <source>
        <dbReference type="EMBL" id="EPD12910.1"/>
    </source>
</evidence>
<dbReference type="InterPro" id="IPR001173">
    <property type="entry name" value="Glyco_trans_2-like"/>
</dbReference>
<keyword evidence="4" id="KW-1185">Reference proteome</keyword>
<dbReference type="PANTHER" id="PTHR43685:SF2">
    <property type="entry name" value="GLYCOSYLTRANSFERASE 2-LIKE DOMAIN-CONTAINING PROTEIN"/>
    <property type="match status" value="1"/>
</dbReference>
<comment type="caution">
    <text evidence="3">The sequence shown here is derived from an EMBL/GenBank/DDBJ whole genome shotgun (WGS) entry which is preliminary data.</text>
</comment>
<dbReference type="Gene3D" id="3.40.50.300">
    <property type="entry name" value="P-loop containing nucleotide triphosphate hydrolases"/>
    <property type="match status" value="1"/>
</dbReference>
<reference evidence="3 4" key="1">
    <citation type="journal article" date="2013" name="Genome Announc.">
        <title>Genome Sequence of the Pyrene- and Fluoranthene-Degrading Bacterium Cycloclasticus sp. Strain PY97M.</title>
        <authorList>
            <person name="Cui Z."/>
            <person name="Xu G."/>
            <person name="Li Q."/>
            <person name="Gao W."/>
            <person name="Zheng L."/>
        </authorList>
    </citation>
    <scope>NUCLEOTIDE SEQUENCE [LARGE SCALE GENOMIC DNA]</scope>
    <source>
        <strain evidence="3 4">PY97M</strain>
    </source>
</reference>
<accession>A0AB33Z123</accession>
<dbReference type="GO" id="GO:0016740">
    <property type="term" value="F:transferase activity"/>
    <property type="evidence" value="ECO:0007669"/>
    <property type="project" value="UniProtKB-KW"/>
</dbReference>
<dbReference type="Pfam" id="PF05050">
    <property type="entry name" value="Methyltransf_21"/>
    <property type="match status" value="1"/>
</dbReference>
<dbReference type="CDD" id="cd06433">
    <property type="entry name" value="GT_2_WfgS_like"/>
    <property type="match status" value="1"/>
</dbReference>
<dbReference type="EMBL" id="ASHL01000005">
    <property type="protein sequence ID" value="EPD12910.1"/>
    <property type="molecule type" value="Genomic_DNA"/>
</dbReference>
<gene>
    <name evidence="3" type="ORF">L196_07099</name>
</gene>